<dbReference type="AlphaFoldDB" id="A0A0R2HCT1"/>
<evidence type="ECO:0000256" key="1">
    <source>
        <dbReference type="ARBA" id="ARBA00038454"/>
    </source>
</evidence>
<evidence type="ECO:0000259" key="2">
    <source>
        <dbReference type="Pfam" id="PF13185"/>
    </source>
</evidence>
<gene>
    <name evidence="3" type="ORF">IV49_GL001682</name>
</gene>
<dbReference type="InterPro" id="IPR003018">
    <property type="entry name" value="GAF"/>
</dbReference>
<accession>A0A0R2HCT1</accession>
<name>A0A0R2HCT1_9FIRM</name>
<dbReference type="Pfam" id="PF13185">
    <property type="entry name" value="GAF_2"/>
    <property type="match status" value="1"/>
</dbReference>
<dbReference type="InterPro" id="IPR051330">
    <property type="entry name" value="Phosphatase_reg/MetRdx"/>
</dbReference>
<dbReference type="SUPFAM" id="SSF55781">
    <property type="entry name" value="GAF domain-like"/>
    <property type="match status" value="1"/>
</dbReference>
<keyword evidence="4" id="KW-1185">Reference proteome</keyword>
<dbReference type="Gene3D" id="3.30.450.40">
    <property type="match status" value="1"/>
</dbReference>
<dbReference type="Proteomes" id="UP000051841">
    <property type="component" value="Unassembled WGS sequence"/>
</dbReference>
<dbReference type="PANTHER" id="PTHR21021">
    <property type="entry name" value="GAF/PUTATIVE CYTOSKELETAL PROTEIN"/>
    <property type="match status" value="1"/>
</dbReference>
<dbReference type="InterPro" id="IPR029016">
    <property type="entry name" value="GAF-like_dom_sf"/>
</dbReference>
<dbReference type="FunFam" id="3.30.450.40:FF:000008">
    <property type="entry name" value="GAF domain-containing proteins"/>
    <property type="match status" value="1"/>
</dbReference>
<evidence type="ECO:0000313" key="4">
    <source>
        <dbReference type="Proteomes" id="UP000051841"/>
    </source>
</evidence>
<dbReference type="PATRIC" id="fig|1410657.5.peg.1734"/>
<feature type="domain" description="GAF" evidence="2">
    <location>
        <begin position="15"/>
        <end position="142"/>
    </location>
</feature>
<proteinExistence type="inferred from homology"/>
<comment type="similarity">
    <text evidence="1">Belongs to the free Met sulfoxide reductase family.</text>
</comment>
<protein>
    <submittedName>
        <fullName evidence="3">GAF sensor protein</fullName>
    </submittedName>
</protein>
<dbReference type="GO" id="GO:0033745">
    <property type="term" value="F:L-methionine-(R)-S-oxide reductase activity"/>
    <property type="evidence" value="ECO:0007669"/>
    <property type="project" value="TreeGrafter"/>
</dbReference>
<evidence type="ECO:0000313" key="3">
    <source>
        <dbReference type="EMBL" id="KRN50865.1"/>
    </source>
</evidence>
<organism evidence="3 4">
    <name type="scientific">Kandleria vitulina DSM 20405</name>
    <dbReference type="NCBI Taxonomy" id="1410657"/>
    <lineage>
        <taxon>Bacteria</taxon>
        <taxon>Bacillati</taxon>
        <taxon>Bacillota</taxon>
        <taxon>Erysipelotrichia</taxon>
        <taxon>Erysipelotrichales</taxon>
        <taxon>Coprobacillaceae</taxon>
        <taxon>Kandleria</taxon>
    </lineage>
</organism>
<dbReference type="RefSeq" id="WP_029070698.1">
    <property type="nucleotide sequence ID" value="NZ_JNKN01000001.1"/>
</dbReference>
<reference evidence="3 4" key="1">
    <citation type="journal article" date="2015" name="Genome Announc.">
        <title>Expanding the biotechnology potential of lactobacilli through comparative genomics of 213 strains and associated genera.</title>
        <authorList>
            <person name="Sun Z."/>
            <person name="Harris H.M."/>
            <person name="McCann A."/>
            <person name="Guo C."/>
            <person name="Argimon S."/>
            <person name="Zhang W."/>
            <person name="Yang X."/>
            <person name="Jeffery I.B."/>
            <person name="Cooney J.C."/>
            <person name="Kagawa T.F."/>
            <person name="Liu W."/>
            <person name="Song Y."/>
            <person name="Salvetti E."/>
            <person name="Wrobel A."/>
            <person name="Rasinkangas P."/>
            <person name="Parkhill J."/>
            <person name="Rea M.C."/>
            <person name="O'Sullivan O."/>
            <person name="Ritari J."/>
            <person name="Douillard F.P."/>
            <person name="Paul Ross R."/>
            <person name="Yang R."/>
            <person name="Briner A.E."/>
            <person name="Felis G.E."/>
            <person name="de Vos W.M."/>
            <person name="Barrangou R."/>
            <person name="Klaenhammer T.R."/>
            <person name="Caufield P.W."/>
            <person name="Cui Y."/>
            <person name="Zhang H."/>
            <person name="O'Toole P.W."/>
        </authorList>
    </citation>
    <scope>NUCLEOTIDE SEQUENCE [LARGE SCALE GENOMIC DNA]</scope>
    <source>
        <strain evidence="3 4">DSM 20405</strain>
    </source>
</reference>
<dbReference type="EMBL" id="JQBL01000005">
    <property type="protein sequence ID" value="KRN50865.1"/>
    <property type="molecule type" value="Genomic_DNA"/>
</dbReference>
<comment type="caution">
    <text evidence="3">The sequence shown here is derived from an EMBL/GenBank/DDBJ whole genome shotgun (WGS) entry which is preliminary data.</text>
</comment>
<dbReference type="GO" id="GO:0005829">
    <property type="term" value="C:cytosol"/>
    <property type="evidence" value="ECO:0007669"/>
    <property type="project" value="TreeGrafter"/>
</dbReference>
<sequence length="149" mass="16412">MKELIINSIQALVSSEKDTLANMANISAVLNDYFDDINWVGFYRTKGNELILGPFQGKLACVHIPYGKGVCGVAAKEKKTLRVSNVHEFDGHIACDSASNSEIVVPLIKDGQCIGVLDIDSPSFDRFTEEDQIFLENLVDVITPYLTCI</sequence>
<dbReference type="PANTHER" id="PTHR21021:SF15">
    <property type="entry name" value="FREE METHIONINE-R-SULFOXIDE REDUCTASE"/>
    <property type="match status" value="1"/>
</dbReference>